<evidence type="ECO:0000313" key="2">
    <source>
        <dbReference type="Proteomes" id="UP000574133"/>
    </source>
</evidence>
<dbReference type="Proteomes" id="UP000574133">
    <property type="component" value="Unassembled WGS sequence"/>
</dbReference>
<proteinExistence type="predicted"/>
<keyword evidence="2" id="KW-1185">Reference proteome</keyword>
<accession>A0A841T9M4</accession>
<reference evidence="1 2" key="1">
    <citation type="submission" date="2020-08" db="EMBL/GenBank/DDBJ databases">
        <title>Cohnella phylogeny.</title>
        <authorList>
            <person name="Dunlap C."/>
        </authorList>
    </citation>
    <scope>NUCLEOTIDE SEQUENCE [LARGE SCALE GENOMIC DNA]</scope>
    <source>
        <strain evidence="1 2">DSM 103658</strain>
    </source>
</reference>
<evidence type="ECO:0000313" key="1">
    <source>
        <dbReference type="EMBL" id="MBB6678004.1"/>
    </source>
</evidence>
<protein>
    <recommendedName>
        <fullName evidence="3">Protein kinase domain-containing protein</fullName>
    </recommendedName>
</protein>
<evidence type="ECO:0008006" key="3">
    <source>
        <dbReference type="Google" id="ProtNLM"/>
    </source>
</evidence>
<dbReference type="EMBL" id="JACJVN010000043">
    <property type="protein sequence ID" value="MBB6678004.1"/>
    <property type="molecule type" value="Genomic_DNA"/>
</dbReference>
<organism evidence="1 2">
    <name type="scientific">Cohnella lubricantis</name>
    <dbReference type="NCBI Taxonomy" id="2163172"/>
    <lineage>
        <taxon>Bacteria</taxon>
        <taxon>Bacillati</taxon>
        <taxon>Bacillota</taxon>
        <taxon>Bacilli</taxon>
        <taxon>Bacillales</taxon>
        <taxon>Paenibacillaceae</taxon>
        <taxon>Cohnella</taxon>
    </lineage>
</organism>
<name>A0A841T9M4_9BACL</name>
<dbReference type="RefSeq" id="WP_185179281.1">
    <property type="nucleotide sequence ID" value="NZ_CBCSEP010000015.1"/>
</dbReference>
<comment type="caution">
    <text evidence="1">The sequence shown here is derived from an EMBL/GenBank/DDBJ whole genome shotgun (WGS) entry which is preliminary data.</text>
</comment>
<sequence length="126" mass="14355">MAVDFYDGSILYDFRIHRTKICDIDFYRLGPSVNDMGEHFWGSKRSKAPEEFVLGAPIDSVTNVYTLGAIIFGLLGGEMDHSYAKWEAGEALYGAALRAVQPERGRRYASVVEFKRVWDEARLGRW</sequence>
<dbReference type="AlphaFoldDB" id="A0A841T9M4"/>
<gene>
    <name evidence="1" type="ORF">H4Q31_11780</name>
</gene>